<dbReference type="CDD" id="cd00038">
    <property type="entry name" value="CAP_ED"/>
    <property type="match status" value="1"/>
</dbReference>
<dbReference type="InterPro" id="IPR050397">
    <property type="entry name" value="Env_Response_Regulators"/>
</dbReference>
<evidence type="ECO:0000259" key="4">
    <source>
        <dbReference type="PROSITE" id="PS51063"/>
    </source>
</evidence>
<evidence type="ECO:0000256" key="1">
    <source>
        <dbReference type="ARBA" id="ARBA00023015"/>
    </source>
</evidence>
<dbReference type="SUPFAM" id="SSF51206">
    <property type="entry name" value="cAMP-binding domain-like"/>
    <property type="match status" value="1"/>
</dbReference>
<dbReference type="Gene3D" id="1.10.10.10">
    <property type="entry name" value="Winged helix-like DNA-binding domain superfamily/Winged helix DNA-binding domain"/>
    <property type="match status" value="1"/>
</dbReference>
<evidence type="ECO:0000256" key="3">
    <source>
        <dbReference type="ARBA" id="ARBA00023163"/>
    </source>
</evidence>
<dbReference type="InterPro" id="IPR014710">
    <property type="entry name" value="RmlC-like_jellyroll"/>
</dbReference>
<dbReference type="Gene3D" id="2.60.120.10">
    <property type="entry name" value="Jelly Rolls"/>
    <property type="match status" value="1"/>
</dbReference>
<evidence type="ECO:0000313" key="6">
    <source>
        <dbReference type="Proteomes" id="UP000235777"/>
    </source>
</evidence>
<dbReference type="SMART" id="SM00100">
    <property type="entry name" value="cNMP"/>
    <property type="match status" value="1"/>
</dbReference>
<dbReference type="EMBL" id="PNYC01000006">
    <property type="protein sequence ID" value="PMS36680.1"/>
    <property type="molecule type" value="Genomic_DNA"/>
</dbReference>
<proteinExistence type="predicted"/>
<dbReference type="GO" id="GO:0003677">
    <property type="term" value="F:DNA binding"/>
    <property type="evidence" value="ECO:0007669"/>
    <property type="project" value="UniProtKB-KW"/>
</dbReference>
<dbReference type="SUPFAM" id="SSF46785">
    <property type="entry name" value="Winged helix' DNA-binding domain"/>
    <property type="match status" value="1"/>
</dbReference>
<dbReference type="GO" id="GO:0003700">
    <property type="term" value="F:DNA-binding transcription factor activity"/>
    <property type="evidence" value="ECO:0007669"/>
    <property type="project" value="TreeGrafter"/>
</dbReference>
<keyword evidence="1" id="KW-0805">Transcription regulation</keyword>
<dbReference type="InterPro" id="IPR036388">
    <property type="entry name" value="WH-like_DNA-bd_sf"/>
</dbReference>
<evidence type="ECO:0000313" key="5">
    <source>
        <dbReference type="EMBL" id="PMS36680.1"/>
    </source>
</evidence>
<dbReference type="PANTHER" id="PTHR24567:SF75">
    <property type="entry name" value="FUMARATE AND NITRATE REDUCTION REGULATORY PROTEIN"/>
    <property type="match status" value="1"/>
</dbReference>
<keyword evidence="6" id="KW-1185">Reference proteome</keyword>
<name>A0A2N7X4Z3_9BURK</name>
<dbReference type="AlphaFoldDB" id="A0A2N7X4Z3"/>
<sequence length="258" mass="29255">MYNEMQYARDGCGGAAALNNARPLGEPLLQQNSPSCSACTLRSVCMPVDLSLRELYQLDSLTQAKRKVKTGEALYRADDKFQSIYAVRTGSFKTVIRMSDGREHVTGFQLLGETLGFDGVCTGQHSCDAIALEDSYVCIIPFCLLEEMCRTKESMQRHVHRMMSSEIVRESQIMMLLGTMNAEQRVAAFLLNLSQRLKKRGYSSAEFNLRMTREEMGSYLGMKLETVSRMLSKFRRDGIVHACEKQIRILDFERLSQI</sequence>
<feature type="domain" description="HTH crp-type" evidence="4">
    <location>
        <begin position="180"/>
        <end position="253"/>
    </location>
</feature>
<dbReference type="InterPro" id="IPR018490">
    <property type="entry name" value="cNMP-bd_dom_sf"/>
</dbReference>
<evidence type="ECO:0000256" key="2">
    <source>
        <dbReference type="ARBA" id="ARBA00023125"/>
    </source>
</evidence>
<dbReference type="Proteomes" id="UP000235777">
    <property type="component" value="Unassembled WGS sequence"/>
</dbReference>
<comment type="caution">
    <text evidence="5">The sequence shown here is derived from an EMBL/GenBank/DDBJ whole genome shotgun (WGS) entry which is preliminary data.</text>
</comment>
<dbReference type="RefSeq" id="WP_102606919.1">
    <property type="nucleotide sequence ID" value="NZ_PNYC01000006.1"/>
</dbReference>
<keyword evidence="3" id="KW-0804">Transcription</keyword>
<dbReference type="GO" id="GO:0005829">
    <property type="term" value="C:cytosol"/>
    <property type="evidence" value="ECO:0007669"/>
    <property type="project" value="TreeGrafter"/>
</dbReference>
<dbReference type="InterPro" id="IPR000595">
    <property type="entry name" value="cNMP-bd_dom"/>
</dbReference>
<dbReference type="FunFam" id="1.10.10.10:FF:000028">
    <property type="entry name" value="Fumarate/nitrate reduction transcriptional regulator Fnr"/>
    <property type="match status" value="1"/>
</dbReference>
<dbReference type="InterPro" id="IPR012318">
    <property type="entry name" value="HTH_CRP"/>
</dbReference>
<dbReference type="SMART" id="SM00419">
    <property type="entry name" value="HTH_CRP"/>
    <property type="match status" value="1"/>
</dbReference>
<dbReference type="Pfam" id="PF13545">
    <property type="entry name" value="HTH_Crp_2"/>
    <property type="match status" value="1"/>
</dbReference>
<dbReference type="PRINTS" id="PR00034">
    <property type="entry name" value="HTHCRP"/>
</dbReference>
<reference evidence="5 6" key="1">
    <citation type="submission" date="2018-01" db="EMBL/GenBank/DDBJ databases">
        <title>Whole genome analyses suggest that Burkholderia sensu lato contains two further novel genera in the rhizoxinica-symbiotica group Mycetohabitans gen. nov., and Trinickia gen. nov.: implications for the evolution of diazotrophy and nodulation in the Burkholderiaceae.</title>
        <authorList>
            <person name="Estrada-de los Santos P."/>
            <person name="Palmer M."/>
            <person name="Chavez-Ramirez B."/>
            <person name="Beukes C."/>
            <person name="Steenkamp E.T."/>
            <person name="Hirsch A.M."/>
            <person name="Manyaka P."/>
            <person name="Maluk M."/>
            <person name="Lafos M."/>
            <person name="Crook M."/>
            <person name="Gross E."/>
            <person name="Simon M.F."/>
            <person name="Bueno dos Reis Junior F."/>
            <person name="Poole P.S."/>
            <person name="Venter S.N."/>
            <person name="James E.K."/>
        </authorList>
    </citation>
    <scope>NUCLEOTIDE SEQUENCE [LARGE SCALE GENOMIC DNA]</scope>
    <source>
        <strain evidence="5 6">JPY 581</strain>
    </source>
</reference>
<dbReference type="PROSITE" id="PS51063">
    <property type="entry name" value="HTH_CRP_2"/>
    <property type="match status" value="1"/>
</dbReference>
<accession>A0A2N7X4Z3</accession>
<dbReference type="CDD" id="cd00092">
    <property type="entry name" value="HTH_CRP"/>
    <property type="match status" value="1"/>
</dbReference>
<organism evidence="5 6">
    <name type="scientific">Trinickia symbiotica</name>
    <dbReference type="NCBI Taxonomy" id="863227"/>
    <lineage>
        <taxon>Bacteria</taxon>
        <taxon>Pseudomonadati</taxon>
        <taxon>Pseudomonadota</taxon>
        <taxon>Betaproteobacteria</taxon>
        <taxon>Burkholderiales</taxon>
        <taxon>Burkholderiaceae</taxon>
        <taxon>Trinickia</taxon>
    </lineage>
</organism>
<dbReference type="PANTHER" id="PTHR24567">
    <property type="entry name" value="CRP FAMILY TRANSCRIPTIONAL REGULATORY PROTEIN"/>
    <property type="match status" value="1"/>
</dbReference>
<gene>
    <name evidence="5" type="ORF">C0Z20_11320</name>
</gene>
<keyword evidence="2" id="KW-0238">DNA-binding</keyword>
<dbReference type="Pfam" id="PF00027">
    <property type="entry name" value="cNMP_binding"/>
    <property type="match status" value="1"/>
</dbReference>
<dbReference type="InterPro" id="IPR036390">
    <property type="entry name" value="WH_DNA-bd_sf"/>
</dbReference>
<protein>
    <submittedName>
        <fullName evidence="5">Crp/Fnr family transcriptional regulator</fullName>
    </submittedName>
</protein>